<dbReference type="GO" id="GO:0008380">
    <property type="term" value="P:RNA splicing"/>
    <property type="evidence" value="ECO:0007669"/>
    <property type="project" value="UniProtKB-KW"/>
</dbReference>
<dbReference type="GO" id="GO:0050839">
    <property type="term" value="F:cell adhesion molecule binding"/>
    <property type="evidence" value="ECO:0007669"/>
    <property type="project" value="TreeGrafter"/>
</dbReference>
<dbReference type="Gene3D" id="2.30.180.10">
    <property type="entry name" value="FAS1 domain"/>
    <property type="match status" value="2"/>
</dbReference>
<evidence type="ECO:0000256" key="8">
    <source>
        <dbReference type="ARBA" id="ARBA00023242"/>
    </source>
</evidence>
<evidence type="ECO:0000313" key="11">
    <source>
        <dbReference type="EMBL" id="KAG5463656.1"/>
    </source>
</evidence>
<evidence type="ECO:0000256" key="9">
    <source>
        <dbReference type="SAM" id="MobiDB-lite"/>
    </source>
</evidence>
<evidence type="ECO:0000256" key="3">
    <source>
        <dbReference type="ARBA" id="ARBA00013557"/>
    </source>
</evidence>
<name>A0A8H8DME3_9FUNG</name>
<feature type="compositionally biased region" description="Basic and acidic residues" evidence="9">
    <location>
        <begin position="605"/>
        <end position="616"/>
    </location>
</feature>
<dbReference type="InterPro" id="IPR050904">
    <property type="entry name" value="Adhesion/Biosynth-related"/>
</dbReference>
<evidence type="ECO:0000256" key="7">
    <source>
        <dbReference type="ARBA" id="ARBA00023187"/>
    </source>
</evidence>
<feature type="domain" description="FAS1" evidence="10">
    <location>
        <begin position="1"/>
        <end position="43"/>
    </location>
</feature>
<dbReference type="InterPro" id="IPR036378">
    <property type="entry name" value="FAS1_dom_sf"/>
</dbReference>
<evidence type="ECO:0000256" key="6">
    <source>
        <dbReference type="ARBA" id="ARBA00022728"/>
    </source>
</evidence>
<feature type="region of interest" description="Disordered" evidence="9">
    <location>
        <begin position="297"/>
        <end position="321"/>
    </location>
</feature>
<proteinExistence type="inferred from homology"/>
<dbReference type="InterPro" id="IPR000782">
    <property type="entry name" value="FAS1_domain"/>
</dbReference>
<evidence type="ECO:0000313" key="12">
    <source>
        <dbReference type="Proteomes" id="UP000673691"/>
    </source>
</evidence>
<feature type="region of interest" description="Disordered" evidence="9">
    <location>
        <begin position="568"/>
        <end position="624"/>
    </location>
</feature>
<keyword evidence="12" id="KW-1185">Reference proteome</keyword>
<reference evidence="11 12" key="1">
    <citation type="journal article" name="Sci. Rep.">
        <title>Genome-scale phylogenetic analyses confirm Olpidium as the closest living zoosporic fungus to the non-flagellated, terrestrial fungi.</title>
        <authorList>
            <person name="Chang Y."/>
            <person name="Rochon D."/>
            <person name="Sekimoto S."/>
            <person name="Wang Y."/>
            <person name="Chovatia M."/>
            <person name="Sandor L."/>
            <person name="Salamov A."/>
            <person name="Grigoriev I.V."/>
            <person name="Stajich J.E."/>
            <person name="Spatafora J.W."/>
        </authorList>
    </citation>
    <scope>NUCLEOTIDE SEQUENCE [LARGE SCALE GENOMIC DNA]</scope>
    <source>
        <strain evidence="11">S191</strain>
    </source>
</reference>
<feature type="region of interest" description="Disordered" evidence="9">
    <location>
        <begin position="787"/>
        <end position="826"/>
    </location>
</feature>
<comment type="caution">
    <text evidence="11">The sequence shown here is derived from an EMBL/GenBank/DDBJ whole genome shotgun (WGS) entry which is preliminary data.</text>
</comment>
<dbReference type="OrthoDB" id="14252at2759"/>
<feature type="compositionally biased region" description="Low complexity" evidence="9">
    <location>
        <begin position="513"/>
        <end position="532"/>
    </location>
</feature>
<evidence type="ECO:0000256" key="4">
    <source>
        <dbReference type="ARBA" id="ARBA00014745"/>
    </source>
</evidence>
<dbReference type="GO" id="GO:0005615">
    <property type="term" value="C:extracellular space"/>
    <property type="evidence" value="ECO:0007669"/>
    <property type="project" value="TreeGrafter"/>
</dbReference>
<keyword evidence="7" id="KW-0508">mRNA splicing</keyword>
<evidence type="ECO:0000256" key="1">
    <source>
        <dbReference type="ARBA" id="ARBA00004123"/>
    </source>
</evidence>
<feature type="domain" description="FAS1" evidence="10">
    <location>
        <begin position="49"/>
        <end position="181"/>
    </location>
</feature>
<accession>A0A8H8DME3</accession>
<dbReference type="PANTHER" id="PTHR10900:SF77">
    <property type="entry name" value="FI19380P1"/>
    <property type="match status" value="1"/>
</dbReference>
<organism evidence="11 12">
    <name type="scientific">Olpidium bornovanus</name>
    <dbReference type="NCBI Taxonomy" id="278681"/>
    <lineage>
        <taxon>Eukaryota</taxon>
        <taxon>Fungi</taxon>
        <taxon>Fungi incertae sedis</taxon>
        <taxon>Olpidiomycota</taxon>
        <taxon>Olpidiomycotina</taxon>
        <taxon>Olpidiomycetes</taxon>
        <taxon>Olpidiales</taxon>
        <taxon>Olpidiaceae</taxon>
        <taxon>Olpidium</taxon>
    </lineage>
</organism>
<keyword evidence="8" id="KW-0539">Nucleus</keyword>
<keyword evidence="5" id="KW-0507">mRNA processing</keyword>
<dbReference type="AlphaFoldDB" id="A0A8H8DME3"/>
<dbReference type="Pfam" id="PF08231">
    <property type="entry name" value="SYF2"/>
    <property type="match status" value="1"/>
</dbReference>
<dbReference type="GO" id="GO:0030198">
    <property type="term" value="P:extracellular matrix organization"/>
    <property type="evidence" value="ECO:0007669"/>
    <property type="project" value="TreeGrafter"/>
</dbReference>
<sequence>MAEGTHELTKPKNGGEVTYDRVAIQNVDIIASNGAVHVIPRLFLPSSFKMDTMKYLIATGRTKFVDLLVDAGLSDFLTKRKSTSPLTILTVPNEALEHSSRPMGQMLYHIVPGLHESDSLQDNDLLRTALKSDRLRDENQVVQVMVLDNNGEREVFINDAKIMGDPVIADGVVIYTLSHLLELPVDPLQAIVNDLDLSTFATAVHTAQLAHTVREQQGTTIFVPSNQAFLKNSALMSYLLLPESEKKLAAVLQYHIATQIVYSSEFPQPGKNQNELMMPTLVGQNITVTVGQNGDDLGLHGSQRHEARFQSPRPRNRPTSNGNMFVIDRVLLPDISITVRNLLDGLKMPTFDHLLSEYLSADPEVPALDSSNNEPFTLLVPNESAFASVDIGELGRDPARITCSMRMYFVRGRPEIADGAVWETMCPDVWFKVHSTGDDKWELEMSDKRGSAIHGDDLGRAHVGRRGEARNGDLYEVGPRCNVFAVKHTLLGASDGATFYPIRLTGSSRSPFTTASPGTGYPSSSSESSASSPRALACGATCRSAGSAPATRKSLAATDVEEKYQVAAIPEKLADGGPSVQRQPRRRRRRGCEAEGEPAGAGSVRAEEGARRKATGEEAGGGARGRLPAEAVLELLGRGRGAVGEGSAEEAQASRQRLHWLEFTGFFLFCLREGRADYNQVAHKKYKKLVGELKPNITAYNEAKAAIEELESSGAPGSAELSELLYRDANSLSYGGEDKVSKEAAERLSQWQVEQLSASVLRVLPSGGLCRRGRHILTVSYGSAPGWRNEPRTPAGGHTTRTRTSRTSTNATRGSTRRSRELTVGHPTGGRVATLMLWWACLAATPADCVSFFPRTRQSDKGDTGQFGTRDRPLIAETHASLLLATEERSPGKLPFARDLSRERFPLSLSSLRVRFRVQMAFCPGFLQPACGLSRRLALLSRLSSVLLVCRPLAT</sequence>
<feature type="region of interest" description="Disordered" evidence="9">
    <location>
        <begin position="508"/>
        <end position="532"/>
    </location>
</feature>
<comment type="similarity">
    <text evidence="2">Belongs to the SYF2 family.</text>
</comment>
<dbReference type="GO" id="GO:0006397">
    <property type="term" value="P:mRNA processing"/>
    <property type="evidence" value="ECO:0007669"/>
    <property type="project" value="UniProtKB-KW"/>
</dbReference>
<protein>
    <recommendedName>
        <fullName evidence="4">Pre-mRNA-splicing factor SYF2</fullName>
    </recommendedName>
    <alternativeName>
        <fullName evidence="3">Pre-mRNA-splicing factor syf2</fullName>
    </alternativeName>
</protein>
<dbReference type="GO" id="GO:0031012">
    <property type="term" value="C:extracellular matrix"/>
    <property type="evidence" value="ECO:0007669"/>
    <property type="project" value="TreeGrafter"/>
</dbReference>
<comment type="subcellular location">
    <subcellularLocation>
        <location evidence="1">Nucleus</location>
    </subcellularLocation>
</comment>
<dbReference type="GO" id="GO:0007155">
    <property type="term" value="P:cell adhesion"/>
    <property type="evidence" value="ECO:0007669"/>
    <property type="project" value="TreeGrafter"/>
</dbReference>
<dbReference type="PROSITE" id="PS50213">
    <property type="entry name" value="FAS1"/>
    <property type="match status" value="3"/>
</dbReference>
<feature type="domain" description="FAS1" evidence="10">
    <location>
        <begin position="184"/>
        <end position="331"/>
    </location>
</feature>
<feature type="compositionally biased region" description="Low complexity" evidence="9">
    <location>
        <begin position="805"/>
        <end position="814"/>
    </location>
</feature>
<evidence type="ECO:0000259" key="10">
    <source>
        <dbReference type="PROSITE" id="PS50213"/>
    </source>
</evidence>
<dbReference type="GO" id="GO:0005681">
    <property type="term" value="C:spliceosomal complex"/>
    <property type="evidence" value="ECO:0007669"/>
    <property type="project" value="UniProtKB-KW"/>
</dbReference>
<gene>
    <name evidence="11" type="ORF">BJ554DRAFT_5668</name>
</gene>
<evidence type="ECO:0000256" key="5">
    <source>
        <dbReference type="ARBA" id="ARBA00022664"/>
    </source>
</evidence>
<dbReference type="InterPro" id="IPR013260">
    <property type="entry name" value="mRNA_splic_SYF2"/>
</dbReference>
<dbReference type="Pfam" id="PF02469">
    <property type="entry name" value="Fasciclin"/>
    <property type="match status" value="2"/>
</dbReference>
<dbReference type="SMART" id="SM00554">
    <property type="entry name" value="FAS1"/>
    <property type="match status" value="2"/>
</dbReference>
<dbReference type="EMBL" id="JAEFCI010000287">
    <property type="protein sequence ID" value="KAG5463656.1"/>
    <property type="molecule type" value="Genomic_DNA"/>
</dbReference>
<dbReference type="Proteomes" id="UP000673691">
    <property type="component" value="Unassembled WGS sequence"/>
</dbReference>
<evidence type="ECO:0000256" key="2">
    <source>
        <dbReference type="ARBA" id="ARBA00010028"/>
    </source>
</evidence>
<keyword evidence="6" id="KW-0747">Spliceosome</keyword>
<dbReference type="PANTHER" id="PTHR10900">
    <property type="entry name" value="PERIOSTIN-RELATED"/>
    <property type="match status" value="1"/>
</dbReference>
<dbReference type="SUPFAM" id="SSF82153">
    <property type="entry name" value="FAS1 domain"/>
    <property type="match status" value="3"/>
</dbReference>